<reference evidence="11" key="2">
    <citation type="submission" date="2020-11" db="EMBL/GenBank/DDBJ databases">
        <authorList>
            <person name="Cecchin M."/>
            <person name="Marcolungo L."/>
            <person name="Rossato M."/>
            <person name="Girolomoni L."/>
            <person name="Cosentino E."/>
            <person name="Cuine S."/>
            <person name="Li-Beisson Y."/>
            <person name="Delledonne M."/>
            <person name="Ballottari M."/>
        </authorList>
    </citation>
    <scope>NUCLEOTIDE SEQUENCE</scope>
    <source>
        <strain evidence="11">211/11P</strain>
        <tissue evidence="11">Whole cell</tissue>
    </source>
</reference>
<evidence type="ECO:0000256" key="6">
    <source>
        <dbReference type="ARBA" id="ARBA00022835"/>
    </source>
</evidence>
<feature type="domain" description="K Homology" evidence="10">
    <location>
        <begin position="153"/>
        <end position="201"/>
    </location>
</feature>
<reference evidence="11" key="1">
    <citation type="journal article" date="2019" name="Plant J.">
        <title>Chlorella vulgaris genome assembly and annotation reveals the molecular basis for metabolic acclimation to high light conditions.</title>
        <authorList>
            <person name="Cecchin M."/>
            <person name="Marcolungo L."/>
            <person name="Rossato M."/>
            <person name="Girolomoni L."/>
            <person name="Cosentino E."/>
            <person name="Cuine S."/>
            <person name="Li-Beisson Y."/>
            <person name="Delledonne M."/>
            <person name="Ballottari M."/>
        </authorList>
    </citation>
    <scope>NUCLEOTIDE SEQUENCE</scope>
    <source>
        <strain evidence="11">211/11P</strain>
    </source>
</reference>
<keyword evidence="12" id="KW-1185">Reference proteome</keyword>
<sequence length="254" mass="26775">MAAVAEQTVGKSVCPGDVLMSLPETGVVRIGGGVQQEGEVLVATKAGVVQQAKGGKLWVEARQKRYIPSPEDVVVGRITDKHSENYGVDVGGPFRALLPVLAFEGATKRNRPSLQPGDLVYCRVETAHRDLEAQLSCMDAAGKASGFAHLKGGMVVEVSTTLARSLLSRPPAAVLSALGRSLQFELAVGQNGRVWLDAPSPATVILVANAIQSSEFLSAAQQEALVAALLKGSSAAATRRQQQQQQQQQQQGDE</sequence>
<evidence type="ECO:0000256" key="7">
    <source>
        <dbReference type="ARBA" id="ARBA00022884"/>
    </source>
</evidence>
<proteinExistence type="inferred from homology"/>
<organism evidence="11 12">
    <name type="scientific">Chlorella vulgaris</name>
    <name type="common">Green alga</name>
    <dbReference type="NCBI Taxonomy" id="3077"/>
    <lineage>
        <taxon>Eukaryota</taxon>
        <taxon>Viridiplantae</taxon>
        <taxon>Chlorophyta</taxon>
        <taxon>core chlorophytes</taxon>
        <taxon>Trebouxiophyceae</taxon>
        <taxon>Chlorellales</taxon>
        <taxon>Chlorellaceae</taxon>
        <taxon>Chlorella clade</taxon>
        <taxon>Chlorella</taxon>
    </lineage>
</organism>
<accession>A0A9D4YSG3</accession>
<evidence type="ECO:0000256" key="8">
    <source>
        <dbReference type="ARBA" id="ARBA00023242"/>
    </source>
</evidence>
<dbReference type="InterPro" id="IPR037319">
    <property type="entry name" value="Rrp40_S1"/>
</dbReference>
<evidence type="ECO:0000313" key="12">
    <source>
        <dbReference type="Proteomes" id="UP001055712"/>
    </source>
</evidence>
<dbReference type="GO" id="GO:0010468">
    <property type="term" value="P:regulation of gene expression"/>
    <property type="evidence" value="ECO:0007669"/>
    <property type="project" value="UniProtKB-ARBA"/>
</dbReference>
<dbReference type="SUPFAM" id="SSF54791">
    <property type="entry name" value="Eukaryotic type KH-domain (KH-domain type I)"/>
    <property type="match status" value="1"/>
</dbReference>
<dbReference type="InterPro" id="IPR026699">
    <property type="entry name" value="Exosome_RNA_bind1/RRP40/RRP4"/>
</dbReference>
<comment type="subcellular location">
    <subcellularLocation>
        <location evidence="1">Cytoplasm</location>
    </subcellularLocation>
    <subcellularLocation>
        <location evidence="2">Nucleus</location>
        <location evidence="2">Nucleolus</location>
    </subcellularLocation>
</comment>
<dbReference type="Proteomes" id="UP001055712">
    <property type="component" value="Unassembled WGS sequence"/>
</dbReference>
<keyword evidence="6" id="KW-0271">Exosome</keyword>
<dbReference type="Gene3D" id="3.30.1370.10">
    <property type="entry name" value="K Homology domain, type 1"/>
    <property type="match status" value="1"/>
</dbReference>
<dbReference type="GO" id="GO:0003723">
    <property type="term" value="F:RNA binding"/>
    <property type="evidence" value="ECO:0007669"/>
    <property type="project" value="UniProtKB-KW"/>
</dbReference>
<gene>
    <name evidence="11" type="ORF">D9Q98_009536</name>
</gene>
<dbReference type="GO" id="GO:0071035">
    <property type="term" value="P:nuclear polyadenylation-dependent rRNA catabolic process"/>
    <property type="evidence" value="ECO:0007669"/>
    <property type="project" value="TreeGrafter"/>
</dbReference>
<dbReference type="GO" id="GO:0000177">
    <property type="term" value="C:cytoplasmic exosome (RNase complex)"/>
    <property type="evidence" value="ECO:0007669"/>
    <property type="project" value="TreeGrafter"/>
</dbReference>
<dbReference type="SUPFAM" id="SSF110324">
    <property type="entry name" value="Ribosomal L27 protein-like"/>
    <property type="match status" value="1"/>
</dbReference>
<dbReference type="EMBL" id="SIDB01000013">
    <property type="protein sequence ID" value="KAI3424177.1"/>
    <property type="molecule type" value="Genomic_DNA"/>
</dbReference>
<dbReference type="GO" id="GO:0000176">
    <property type="term" value="C:nuclear exosome (RNase complex)"/>
    <property type="evidence" value="ECO:0007669"/>
    <property type="project" value="TreeGrafter"/>
</dbReference>
<evidence type="ECO:0000256" key="1">
    <source>
        <dbReference type="ARBA" id="ARBA00004496"/>
    </source>
</evidence>
<keyword evidence="7" id="KW-0694">RNA-binding</keyword>
<dbReference type="FunFam" id="3.30.1370.10:FF:000038">
    <property type="entry name" value="exosome complex component RRP40"/>
    <property type="match status" value="1"/>
</dbReference>
<dbReference type="PANTHER" id="PTHR21321:SF1">
    <property type="entry name" value="EXOSOME COMPLEX COMPONENT RRP40"/>
    <property type="match status" value="1"/>
</dbReference>
<dbReference type="CDD" id="cd22526">
    <property type="entry name" value="KH-I_Rrp40"/>
    <property type="match status" value="1"/>
</dbReference>
<keyword evidence="5" id="KW-0698">rRNA processing</keyword>
<evidence type="ECO:0000256" key="4">
    <source>
        <dbReference type="ARBA" id="ARBA00022490"/>
    </source>
</evidence>
<comment type="caution">
    <text evidence="11">The sequence shown here is derived from an EMBL/GenBank/DDBJ whole genome shotgun (WGS) entry which is preliminary data.</text>
</comment>
<evidence type="ECO:0000256" key="3">
    <source>
        <dbReference type="ARBA" id="ARBA00007841"/>
    </source>
</evidence>
<evidence type="ECO:0000256" key="9">
    <source>
        <dbReference type="ARBA" id="ARBA00030615"/>
    </source>
</evidence>
<comment type="similarity">
    <text evidence="3">Belongs to the RRP40 family.</text>
</comment>
<dbReference type="GO" id="GO:0071034">
    <property type="term" value="P:CUT catabolic process"/>
    <property type="evidence" value="ECO:0007669"/>
    <property type="project" value="TreeGrafter"/>
</dbReference>
<protein>
    <recommendedName>
        <fullName evidence="9">Ribosomal RNA-processing protein 40</fullName>
    </recommendedName>
</protein>
<evidence type="ECO:0000313" key="11">
    <source>
        <dbReference type="EMBL" id="KAI3424177.1"/>
    </source>
</evidence>
<dbReference type="Pfam" id="PF15985">
    <property type="entry name" value="KH_6"/>
    <property type="match status" value="1"/>
</dbReference>
<dbReference type="CDD" id="cd05790">
    <property type="entry name" value="S1_Rrp40"/>
    <property type="match status" value="1"/>
</dbReference>
<dbReference type="InterPro" id="IPR036612">
    <property type="entry name" value="KH_dom_type_1_sf"/>
</dbReference>
<dbReference type="InterPro" id="IPR049469">
    <property type="entry name" value="RRP40_KH-I"/>
</dbReference>
<dbReference type="Pfam" id="PF21262">
    <property type="entry name" value="RRP40_S1"/>
    <property type="match status" value="1"/>
</dbReference>
<dbReference type="AlphaFoldDB" id="A0A9D4YSG3"/>
<evidence type="ECO:0000259" key="10">
    <source>
        <dbReference type="Pfam" id="PF15985"/>
    </source>
</evidence>
<dbReference type="FunFam" id="2.40.50.140:FF:000112">
    <property type="entry name" value="Exosome complex component RRP40"/>
    <property type="match status" value="1"/>
</dbReference>
<name>A0A9D4YSG3_CHLVU</name>
<dbReference type="GO" id="GO:0071051">
    <property type="term" value="P:poly(A)-dependent snoRNA 3'-end processing"/>
    <property type="evidence" value="ECO:0007669"/>
    <property type="project" value="TreeGrafter"/>
</dbReference>
<dbReference type="InterPro" id="IPR004088">
    <property type="entry name" value="KH_dom_type_1"/>
</dbReference>
<dbReference type="PANTHER" id="PTHR21321">
    <property type="entry name" value="PNAS-3 RELATED"/>
    <property type="match status" value="1"/>
</dbReference>
<dbReference type="GO" id="GO:0000467">
    <property type="term" value="P:exonucleolytic trimming to generate mature 3'-end of 5.8S rRNA from tricistronic rRNA transcript (SSU-rRNA, 5.8S rRNA, LSU-rRNA)"/>
    <property type="evidence" value="ECO:0007669"/>
    <property type="project" value="TreeGrafter"/>
</dbReference>
<dbReference type="OrthoDB" id="340500at2759"/>
<dbReference type="Gene3D" id="2.40.50.100">
    <property type="match status" value="1"/>
</dbReference>
<dbReference type="GO" id="GO:0034475">
    <property type="term" value="P:U4 snRNA 3'-end processing"/>
    <property type="evidence" value="ECO:0007669"/>
    <property type="project" value="TreeGrafter"/>
</dbReference>
<keyword evidence="4" id="KW-0963">Cytoplasm</keyword>
<keyword evidence="8" id="KW-0539">Nucleus</keyword>
<dbReference type="InterPro" id="IPR012340">
    <property type="entry name" value="NA-bd_OB-fold"/>
</dbReference>
<dbReference type="SUPFAM" id="SSF50249">
    <property type="entry name" value="Nucleic acid-binding proteins"/>
    <property type="match status" value="1"/>
</dbReference>
<evidence type="ECO:0000256" key="5">
    <source>
        <dbReference type="ARBA" id="ARBA00022552"/>
    </source>
</evidence>
<evidence type="ECO:0000256" key="2">
    <source>
        <dbReference type="ARBA" id="ARBA00004604"/>
    </source>
</evidence>
<dbReference type="GO" id="GO:0071038">
    <property type="term" value="P:TRAMP-dependent tRNA surveillance pathway"/>
    <property type="evidence" value="ECO:0007669"/>
    <property type="project" value="TreeGrafter"/>
</dbReference>
<dbReference type="GO" id="GO:0005730">
    <property type="term" value="C:nucleolus"/>
    <property type="evidence" value="ECO:0007669"/>
    <property type="project" value="UniProtKB-SubCell"/>
</dbReference>
<dbReference type="Gene3D" id="2.40.50.140">
    <property type="entry name" value="Nucleic acid-binding proteins"/>
    <property type="match status" value="1"/>
</dbReference>